<dbReference type="GO" id="GO:0000455">
    <property type="term" value="P:enzyme-directed rRNA pseudouridine synthesis"/>
    <property type="evidence" value="ECO:0007669"/>
    <property type="project" value="TreeGrafter"/>
</dbReference>
<gene>
    <name evidence="3" type="ORF">JFL75_13955</name>
</gene>
<dbReference type="InterPro" id="IPR050188">
    <property type="entry name" value="RluA_PseudoU_synthase"/>
</dbReference>
<dbReference type="EMBL" id="CP067089">
    <property type="protein sequence ID" value="QQO08040.1"/>
    <property type="molecule type" value="Genomic_DNA"/>
</dbReference>
<dbReference type="InterPro" id="IPR020103">
    <property type="entry name" value="PsdUridine_synth_cat_dom_sf"/>
</dbReference>
<dbReference type="RefSeq" id="WP_215625346.1">
    <property type="nucleotide sequence ID" value="NZ_CP067089.2"/>
</dbReference>
<name>A0A7T7XKE2_9SPIR</name>
<dbReference type="AlphaFoldDB" id="A0A7T7XKE2"/>
<evidence type="ECO:0000259" key="2">
    <source>
        <dbReference type="Pfam" id="PF00849"/>
    </source>
</evidence>
<accession>A0A7T7XKE2</accession>
<dbReference type="CDD" id="cd02869">
    <property type="entry name" value="PseudoU_synth_RluA_like"/>
    <property type="match status" value="1"/>
</dbReference>
<dbReference type="InterPro" id="IPR006145">
    <property type="entry name" value="PsdUridine_synth_RsuA/RluA"/>
</dbReference>
<reference evidence="3" key="1">
    <citation type="submission" date="2021-01" db="EMBL/GenBank/DDBJ databases">
        <title>Description of Breznakiella homolactica.</title>
        <authorList>
            <person name="Song Y."/>
            <person name="Brune A."/>
        </authorList>
    </citation>
    <scope>NUCLEOTIDE SEQUENCE</scope>
    <source>
        <strain evidence="3">RmG30</strain>
    </source>
</reference>
<comment type="similarity">
    <text evidence="1">Belongs to the pseudouridine synthase RluA family.</text>
</comment>
<organism evidence="3 4">
    <name type="scientific">Breznakiella homolactica</name>
    <dbReference type="NCBI Taxonomy" id="2798577"/>
    <lineage>
        <taxon>Bacteria</taxon>
        <taxon>Pseudomonadati</taxon>
        <taxon>Spirochaetota</taxon>
        <taxon>Spirochaetia</taxon>
        <taxon>Spirochaetales</taxon>
        <taxon>Breznakiellaceae</taxon>
        <taxon>Breznakiella</taxon>
    </lineage>
</organism>
<dbReference type="GO" id="GO:0140098">
    <property type="term" value="F:catalytic activity, acting on RNA"/>
    <property type="evidence" value="ECO:0007669"/>
    <property type="project" value="UniProtKB-ARBA"/>
</dbReference>
<evidence type="ECO:0000313" key="4">
    <source>
        <dbReference type="Proteomes" id="UP000595917"/>
    </source>
</evidence>
<evidence type="ECO:0000313" key="3">
    <source>
        <dbReference type="EMBL" id="QQO08040.1"/>
    </source>
</evidence>
<dbReference type="PANTHER" id="PTHR21600">
    <property type="entry name" value="MITOCHONDRIAL RNA PSEUDOURIDINE SYNTHASE"/>
    <property type="match status" value="1"/>
</dbReference>
<dbReference type="PANTHER" id="PTHR21600:SF87">
    <property type="entry name" value="RNA PSEUDOURIDYLATE SYNTHASE DOMAIN-CONTAINING PROTEIN 1"/>
    <property type="match status" value="1"/>
</dbReference>
<evidence type="ECO:0000256" key="1">
    <source>
        <dbReference type="ARBA" id="ARBA00010876"/>
    </source>
</evidence>
<protein>
    <submittedName>
        <fullName evidence="3">RNA pseudouridine synthase</fullName>
    </submittedName>
</protein>
<dbReference type="KEGG" id="bhc:JFL75_13955"/>
<dbReference type="SUPFAM" id="SSF55120">
    <property type="entry name" value="Pseudouridine synthase"/>
    <property type="match status" value="1"/>
</dbReference>
<dbReference type="GO" id="GO:0003723">
    <property type="term" value="F:RNA binding"/>
    <property type="evidence" value="ECO:0007669"/>
    <property type="project" value="InterPro"/>
</dbReference>
<dbReference type="Pfam" id="PF00849">
    <property type="entry name" value="PseudoU_synth_2"/>
    <property type="match status" value="1"/>
</dbReference>
<sequence>MDEPHLVAADEHFIAVYKPPGMHTVPLRPNEPGTLLEWCSGFFPEILMVRGRKPVEGGTVHRLDRDTRGLVLFARSQQALDDFIRQQEAGLFVKEYSAVSGETQKNGGLPGFPARPLLPDRTPFFLRSAFRAYGPGRKSVRPILPGPGDTASWPVYETEVLEQETRGHSYFTLRISRGFRHQVRCHLAWIGFPLLNDSVYGGESGGRGSLALKAMGLVFNDPVSGEKREIRIPGISLSELS</sequence>
<dbReference type="GO" id="GO:0009982">
    <property type="term" value="F:pseudouridine synthase activity"/>
    <property type="evidence" value="ECO:0007669"/>
    <property type="project" value="InterPro"/>
</dbReference>
<proteinExistence type="inferred from homology"/>
<feature type="domain" description="Pseudouridine synthase RsuA/RluA-like" evidence="2">
    <location>
        <begin position="12"/>
        <end position="188"/>
    </location>
</feature>
<keyword evidence="4" id="KW-1185">Reference proteome</keyword>
<dbReference type="Gene3D" id="3.30.2350.10">
    <property type="entry name" value="Pseudouridine synthase"/>
    <property type="match status" value="1"/>
</dbReference>
<dbReference type="Proteomes" id="UP000595917">
    <property type="component" value="Chromosome"/>
</dbReference>